<name>A0A022Q083_ERYGU</name>
<protein>
    <submittedName>
        <fullName evidence="2">Uncharacterized protein</fullName>
    </submittedName>
</protein>
<dbReference type="AlphaFoldDB" id="A0A022Q083"/>
<gene>
    <name evidence="2" type="ORF">MIMGU_mgv1a013061mg</name>
</gene>
<dbReference type="Proteomes" id="UP000030748">
    <property type="component" value="Unassembled WGS sequence"/>
</dbReference>
<keyword evidence="1" id="KW-0175">Coiled coil</keyword>
<reference evidence="2 3" key="1">
    <citation type="journal article" date="2013" name="Proc. Natl. Acad. Sci. U.S.A.">
        <title>Fine-scale variation in meiotic recombination in Mimulus inferred from population shotgun sequencing.</title>
        <authorList>
            <person name="Hellsten U."/>
            <person name="Wright K.M."/>
            <person name="Jenkins J."/>
            <person name="Shu S."/>
            <person name="Yuan Y."/>
            <person name="Wessler S.R."/>
            <person name="Schmutz J."/>
            <person name="Willis J.H."/>
            <person name="Rokhsar D.S."/>
        </authorList>
    </citation>
    <scope>NUCLEOTIDE SEQUENCE [LARGE SCALE GENOMIC DNA]</scope>
    <source>
        <strain evidence="3">cv. DUN x IM62</strain>
    </source>
</reference>
<sequence>MEMEMDCYDCGMKLSKLNAGESDTKKRMDKIVRQVTKLQEKKPSTNKHTAKINMILDLVNLLKEKEEESEEDDKLESMKKLEEEKKLELMKKSEEEVKELESMKELELEEEKKVEANEMPKWMEMKLTEMLSHSSRPMYDRDSTIHTYTPQVVEKLKGYAKLAIDVFNQQQPIKYTVVDVVKSIRRLISGSVLDLTFTAKPDDAEDAIVFYANIRRRVGRPVKVTYVGIEK</sequence>
<evidence type="ECO:0000256" key="1">
    <source>
        <dbReference type="SAM" id="Coils"/>
    </source>
</evidence>
<organism evidence="2 3">
    <name type="scientific">Erythranthe guttata</name>
    <name type="common">Yellow monkey flower</name>
    <name type="synonym">Mimulus guttatus</name>
    <dbReference type="NCBI Taxonomy" id="4155"/>
    <lineage>
        <taxon>Eukaryota</taxon>
        <taxon>Viridiplantae</taxon>
        <taxon>Streptophyta</taxon>
        <taxon>Embryophyta</taxon>
        <taxon>Tracheophyta</taxon>
        <taxon>Spermatophyta</taxon>
        <taxon>Magnoliopsida</taxon>
        <taxon>eudicotyledons</taxon>
        <taxon>Gunneridae</taxon>
        <taxon>Pentapetalae</taxon>
        <taxon>asterids</taxon>
        <taxon>lamiids</taxon>
        <taxon>Lamiales</taxon>
        <taxon>Phrymaceae</taxon>
        <taxon>Erythranthe</taxon>
    </lineage>
</organism>
<feature type="coiled-coil region" evidence="1">
    <location>
        <begin position="58"/>
        <end position="117"/>
    </location>
</feature>
<dbReference type="KEGG" id="egt:105977701"/>
<proteinExistence type="predicted"/>
<evidence type="ECO:0000313" key="2">
    <source>
        <dbReference type="EMBL" id="EYU19920.1"/>
    </source>
</evidence>
<dbReference type="EMBL" id="KI632289">
    <property type="protein sequence ID" value="EYU19920.1"/>
    <property type="molecule type" value="Genomic_DNA"/>
</dbReference>
<accession>A0A022Q083</accession>
<keyword evidence="3" id="KW-1185">Reference proteome</keyword>
<evidence type="ECO:0000313" key="3">
    <source>
        <dbReference type="Proteomes" id="UP000030748"/>
    </source>
</evidence>